<dbReference type="InterPro" id="IPR009057">
    <property type="entry name" value="Homeodomain-like_sf"/>
</dbReference>
<name>A0A159Z1U9_9RHOB</name>
<evidence type="ECO:0000256" key="3">
    <source>
        <dbReference type="ARBA" id="ARBA00023163"/>
    </source>
</evidence>
<dbReference type="Proteomes" id="UP000076128">
    <property type="component" value="Chromosome"/>
</dbReference>
<dbReference type="KEGG" id="daa:AKL17_1670"/>
<dbReference type="RefSeq" id="WP_066812090.1">
    <property type="nucleotide sequence ID" value="NZ_CP012661.1"/>
</dbReference>
<dbReference type="Gene3D" id="1.10.10.60">
    <property type="entry name" value="Homeodomain-like"/>
    <property type="match status" value="2"/>
</dbReference>
<feature type="domain" description="HTH araC/xylS-type" evidence="4">
    <location>
        <begin position="199"/>
        <end position="297"/>
    </location>
</feature>
<dbReference type="PROSITE" id="PS00041">
    <property type="entry name" value="HTH_ARAC_FAMILY_1"/>
    <property type="match status" value="1"/>
</dbReference>
<dbReference type="AlphaFoldDB" id="A0A159Z1U9"/>
<dbReference type="STRING" id="1335048.AKL17_1670"/>
<dbReference type="GO" id="GO:0043565">
    <property type="term" value="F:sequence-specific DNA binding"/>
    <property type="evidence" value="ECO:0007669"/>
    <property type="project" value="InterPro"/>
</dbReference>
<dbReference type="PANTHER" id="PTHR46796">
    <property type="entry name" value="HTH-TYPE TRANSCRIPTIONAL ACTIVATOR RHAS-RELATED"/>
    <property type="match status" value="1"/>
</dbReference>
<evidence type="ECO:0000256" key="1">
    <source>
        <dbReference type="ARBA" id="ARBA00023015"/>
    </source>
</evidence>
<proteinExistence type="predicted"/>
<gene>
    <name evidence="5" type="ORF">AKL17_1670</name>
</gene>
<reference evidence="5 6" key="1">
    <citation type="submission" date="2015-09" db="EMBL/GenBank/DDBJ databases">
        <title>Complete genome sequence of Defluviimonas alba cai42t isolated from an oilfield in Xinjiang.</title>
        <authorList>
            <person name="Geng S."/>
            <person name="Pan X."/>
            <person name="Wu X."/>
        </authorList>
    </citation>
    <scope>NUCLEOTIDE SEQUENCE [LARGE SCALE GENOMIC DNA]</scope>
    <source>
        <strain evidence="6">cai42</strain>
    </source>
</reference>
<dbReference type="EMBL" id="CP012661">
    <property type="protein sequence ID" value="AMY68922.1"/>
    <property type="molecule type" value="Genomic_DNA"/>
</dbReference>
<evidence type="ECO:0000313" key="6">
    <source>
        <dbReference type="Proteomes" id="UP000076128"/>
    </source>
</evidence>
<organism evidence="5 6">
    <name type="scientific">Frigidibacter mobilis</name>
    <dbReference type="NCBI Taxonomy" id="1335048"/>
    <lineage>
        <taxon>Bacteria</taxon>
        <taxon>Pseudomonadati</taxon>
        <taxon>Pseudomonadota</taxon>
        <taxon>Alphaproteobacteria</taxon>
        <taxon>Rhodobacterales</taxon>
        <taxon>Paracoccaceae</taxon>
        <taxon>Frigidibacter</taxon>
    </lineage>
</organism>
<keyword evidence="1" id="KW-0805">Transcription regulation</keyword>
<dbReference type="Pfam" id="PF12852">
    <property type="entry name" value="Cupin_6"/>
    <property type="match status" value="1"/>
</dbReference>
<dbReference type="InterPro" id="IPR032783">
    <property type="entry name" value="AraC_lig"/>
</dbReference>
<dbReference type="GO" id="GO:0003700">
    <property type="term" value="F:DNA-binding transcription factor activity"/>
    <property type="evidence" value="ECO:0007669"/>
    <property type="project" value="InterPro"/>
</dbReference>
<evidence type="ECO:0000259" key="4">
    <source>
        <dbReference type="PROSITE" id="PS01124"/>
    </source>
</evidence>
<dbReference type="PATRIC" id="fig|1335048.3.peg.1738"/>
<dbReference type="InterPro" id="IPR018060">
    <property type="entry name" value="HTH_AraC"/>
</dbReference>
<dbReference type="PANTHER" id="PTHR46796:SF7">
    <property type="entry name" value="ARAC FAMILY TRANSCRIPTIONAL REGULATOR"/>
    <property type="match status" value="1"/>
</dbReference>
<dbReference type="SUPFAM" id="SSF46689">
    <property type="entry name" value="Homeodomain-like"/>
    <property type="match status" value="2"/>
</dbReference>
<accession>A0A159Z1U9</accession>
<dbReference type="InterPro" id="IPR050204">
    <property type="entry name" value="AraC_XylS_family_regulators"/>
</dbReference>
<dbReference type="PROSITE" id="PS01124">
    <property type="entry name" value="HTH_ARAC_FAMILY_2"/>
    <property type="match status" value="1"/>
</dbReference>
<sequence>MTDPLTQIVTLLRPGAPYAKIASASGAWRVRREEDSIVFYNLSLAGQALLEVDGRAPILLDEGDFVLIPAARRFTLSSPDPILPAGQFTEPVILAPGQVRIGDPDLPVTTQQLVGHCTFGARDAALLLTLLPDLVVIRGEARMGTLIRLVADEARASRPGREVVLERLLEVLLIEAFRASGGITAPPGLLRGLSDPHLAVALRALHADPAQPWTVADLARAAGLSRSAFFARFEREVGSAPMAYLTGWRMSLAKDRLRRGDGSLAQIGAALGYGSASAFNTAFAREVGKPPGQYALWAAQLAPEEAPA</sequence>
<protein>
    <submittedName>
        <fullName evidence="5">AraC family transcriptional regulator</fullName>
    </submittedName>
</protein>
<keyword evidence="3" id="KW-0804">Transcription</keyword>
<evidence type="ECO:0000313" key="5">
    <source>
        <dbReference type="EMBL" id="AMY68922.1"/>
    </source>
</evidence>
<evidence type="ECO:0000256" key="2">
    <source>
        <dbReference type="ARBA" id="ARBA00023125"/>
    </source>
</evidence>
<dbReference type="OrthoDB" id="9783876at2"/>
<dbReference type="Pfam" id="PF12833">
    <property type="entry name" value="HTH_18"/>
    <property type="match status" value="1"/>
</dbReference>
<keyword evidence="6" id="KW-1185">Reference proteome</keyword>
<dbReference type="InterPro" id="IPR018062">
    <property type="entry name" value="HTH_AraC-typ_CS"/>
</dbReference>
<keyword evidence="2" id="KW-0238">DNA-binding</keyword>
<dbReference type="SMART" id="SM00342">
    <property type="entry name" value="HTH_ARAC"/>
    <property type="match status" value="1"/>
</dbReference>